<reference evidence="2 3" key="1">
    <citation type="submission" date="2018-10" db="EMBL/GenBank/DDBJ databases">
        <title>Genome assembly for a Yunnan-Guizhou Plateau 3E fish, Anabarilius grahami (Regan), and its evolutionary and genetic applications.</title>
        <authorList>
            <person name="Jiang W."/>
        </authorList>
    </citation>
    <scope>NUCLEOTIDE SEQUENCE [LARGE SCALE GENOMIC DNA]</scope>
    <source>
        <strain evidence="2">AG-KIZ</strain>
        <tissue evidence="2">Muscle</tissue>
    </source>
</reference>
<proteinExistence type="predicted"/>
<dbReference type="AlphaFoldDB" id="A0A3N0YZQ3"/>
<feature type="compositionally biased region" description="Basic and acidic residues" evidence="1">
    <location>
        <begin position="75"/>
        <end position="85"/>
    </location>
</feature>
<dbReference type="Proteomes" id="UP000281406">
    <property type="component" value="Unassembled WGS sequence"/>
</dbReference>
<evidence type="ECO:0000313" key="3">
    <source>
        <dbReference type="Proteomes" id="UP000281406"/>
    </source>
</evidence>
<organism evidence="2 3">
    <name type="scientific">Anabarilius grahami</name>
    <name type="common">Kanglang fish</name>
    <name type="synonym">Barilius grahami</name>
    <dbReference type="NCBI Taxonomy" id="495550"/>
    <lineage>
        <taxon>Eukaryota</taxon>
        <taxon>Metazoa</taxon>
        <taxon>Chordata</taxon>
        <taxon>Craniata</taxon>
        <taxon>Vertebrata</taxon>
        <taxon>Euteleostomi</taxon>
        <taxon>Actinopterygii</taxon>
        <taxon>Neopterygii</taxon>
        <taxon>Teleostei</taxon>
        <taxon>Ostariophysi</taxon>
        <taxon>Cypriniformes</taxon>
        <taxon>Xenocyprididae</taxon>
        <taxon>Xenocypridinae</taxon>
        <taxon>Xenocypridinae incertae sedis</taxon>
        <taxon>Anabarilius</taxon>
    </lineage>
</organism>
<accession>A0A3N0YZQ3</accession>
<keyword evidence="3" id="KW-1185">Reference proteome</keyword>
<dbReference type="EMBL" id="RJVU01018862">
    <property type="protein sequence ID" value="ROL51344.1"/>
    <property type="molecule type" value="Genomic_DNA"/>
</dbReference>
<evidence type="ECO:0000256" key="1">
    <source>
        <dbReference type="SAM" id="MobiDB-lite"/>
    </source>
</evidence>
<comment type="caution">
    <text evidence="2">The sequence shown here is derived from an EMBL/GenBank/DDBJ whole genome shotgun (WGS) entry which is preliminary data.</text>
</comment>
<sequence length="91" mass="10577">MILDLILVFIFPRDRGSRQAWNRRDTMTLTDNEETLGITWTTGYRQYMCHGCQLRMGEEISKVLKADNLTPRVRSPTDSEKEFRDGPGPNE</sequence>
<gene>
    <name evidence="2" type="ORF">DPX16_22440</name>
</gene>
<name>A0A3N0YZQ3_ANAGA</name>
<protein>
    <submittedName>
        <fullName evidence="2">Uncharacterized protein</fullName>
    </submittedName>
</protein>
<evidence type="ECO:0000313" key="2">
    <source>
        <dbReference type="EMBL" id="ROL51344.1"/>
    </source>
</evidence>
<feature type="region of interest" description="Disordered" evidence="1">
    <location>
        <begin position="67"/>
        <end position="91"/>
    </location>
</feature>